<evidence type="ECO:0000256" key="3">
    <source>
        <dbReference type="ARBA" id="ARBA00023235"/>
    </source>
</evidence>
<evidence type="ECO:0000313" key="8">
    <source>
        <dbReference type="Proteomes" id="UP000327000"/>
    </source>
</evidence>
<keyword evidence="2" id="KW-0238">DNA-binding</keyword>
<feature type="region of interest" description="Disordered" evidence="4">
    <location>
        <begin position="238"/>
        <end position="266"/>
    </location>
</feature>
<dbReference type="GO" id="GO:0006310">
    <property type="term" value="P:DNA recombination"/>
    <property type="evidence" value="ECO:0007669"/>
    <property type="project" value="TreeGrafter"/>
</dbReference>
<comment type="caution">
    <text evidence="7">The sequence shown here is derived from an EMBL/GenBank/DDBJ whole genome shotgun (WGS) entry which is preliminary data.</text>
</comment>
<proteinExistence type="predicted"/>
<dbReference type="EMBL" id="VOKX01000106">
    <property type="protein sequence ID" value="KAB7835731.1"/>
    <property type="molecule type" value="Genomic_DNA"/>
</dbReference>
<evidence type="ECO:0000259" key="6">
    <source>
        <dbReference type="PROSITE" id="PS52039"/>
    </source>
</evidence>
<dbReference type="SUPFAM" id="SSF56712">
    <property type="entry name" value="Prokaryotic type I DNA topoisomerase"/>
    <property type="match status" value="1"/>
</dbReference>
<evidence type="ECO:0000256" key="2">
    <source>
        <dbReference type="ARBA" id="ARBA00023125"/>
    </source>
</evidence>
<evidence type="ECO:0000313" key="7">
    <source>
        <dbReference type="EMBL" id="KAB7835731.1"/>
    </source>
</evidence>
<dbReference type="InterPro" id="IPR013826">
    <property type="entry name" value="Topo_IA_cen_sub3"/>
</dbReference>
<dbReference type="SMART" id="SM00437">
    <property type="entry name" value="TOP1Ac"/>
    <property type="match status" value="1"/>
</dbReference>
<dbReference type="InterPro" id="IPR013824">
    <property type="entry name" value="Topo_IA_cen_sub1"/>
</dbReference>
<organism evidence="7 8">
    <name type="scientific">Streptomyces mobaraensis</name>
    <name type="common">Streptoverticillium mobaraense</name>
    <dbReference type="NCBI Taxonomy" id="35621"/>
    <lineage>
        <taxon>Bacteria</taxon>
        <taxon>Bacillati</taxon>
        <taxon>Actinomycetota</taxon>
        <taxon>Actinomycetes</taxon>
        <taxon>Kitasatosporales</taxon>
        <taxon>Streptomycetaceae</taxon>
        <taxon>Streptomyces</taxon>
    </lineage>
</organism>
<keyword evidence="3" id="KW-0413">Isomerase</keyword>
<evidence type="ECO:0000256" key="1">
    <source>
        <dbReference type="ARBA" id="ARBA00023029"/>
    </source>
</evidence>
<dbReference type="RefSeq" id="WP_152265188.1">
    <property type="nucleotide sequence ID" value="NZ_VOKX01000106.1"/>
</dbReference>
<dbReference type="Gene3D" id="2.70.20.10">
    <property type="entry name" value="Topoisomerase I, domain 3"/>
    <property type="match status" value="1"/>
</dbReference>
<dbReference type="GO" id="GO:0003917">
    <property type="term" value="F:DNA topoisomerase type I (single strand cut, ATP-independent) activity"/>
    <property type="evidence" value="ECO:0007669"/>
    <property type="project" value="InterPro"/>
</dbReference>
<dbReference type="Proteomes" id="UP000327000">
    <property type="component" value="Unassembled WGS sequence"/>
</dbReference>
<dbReference type="Pfam" id="PF01751">
    <property type="entry name" value="Toprim"/>
    <property type="match status" value="1"/>
</dbReference>
<dbReference type="PRINTS" id="PR00417">
    <property type="entry name" value="PRTPISMRASEI"/>
</dbReference>
<dbReference type="AlphaFoldDB" id="A0A5N5W1R3"/>
<name>A0A5N5W1R3_STRMB</name>
<dbReference type="SMART" id="SM00493">
    <property type="entry name" value="TOPRIM"/>
    <property type="match status" value="1"/>
</dbReference>
<evidence type="ECO:0000256" key="4">
    <source>
        <dbReference type="SAM" id="MobiDB-lite"/>
    </source>
</evidence>
<dbReference type="InterPro" id="IPR000380">
    <property type="entry name" value="Topo_IA"/>
</dbReference>
<dbReference type="CDD" id="cd01028">
    <property type="entry name" value="TOPRIM_TopoIA"/>
    <property type="match status" value="1"/>
</dbReference>
<sequence>MVAIVVAEKPSAARNMANALGGAKGSYKGTAYEVASLRGHLYEFAQPHAMVDSSLASAYQKWHLGNLPWNPEDLTWKREPQKNVADVIKALRAALGRGDEIVIATDLDPSGEGDLLFWEAIDELGFHGKKFSRMEFTDESKASIQKAFEQRRPVKSMQYEGNYRKAVYRSQWDFLSMQFTRIATAMSRQSGQDLVLRQGRLKSAMVSLVGDQQKAYDAYVKKPFFQKRFRDENDVMYTNPDEPRFDQKGQASQQYGPSPVVLDSKVGKKTAPPKLLDLASLSSMLVGKGVKANLTLSTYQKMYENQVVSYPRTEDKTITPEQFKDLAPLVDEIAAVVGVDAGLLTCRQPRSTHVKPQGAHGANRPGLKVPSSLDEVEHKYGKAGRLIYEMLAKNYLGMLAEDYLYEQQKGHVVKYPDFVGIANVPKSLGWRVVFDPDAGDDTVDSDENKSDKGLGQIAEPFIFEGANQRPEHPTMKWLMKQLEKRDVGTGATRTSTYAEVTNGKAKYPLLTEKGRKLRLAEAGEMSWRLLPGTHIGDLGLTEKVYADMRDIAAGTATAEERLAVIADWVREDITTMTKNAASMRAELGLKEQVGTIRAEGVWQKAPGGPKKVAFKKIWSGHEFSDDEVAKLLAGETICFEARSKVDKPFTATGTLGVGDFKGREFVGFQLEVPDKPTKWSGRTFTPAEVAALLAGKTLEIDDFVSSRSGTTYGCKVSWDAKAKKIVPDFGFGDEPPRSWCQVTFTDAQRKDLAAGKTIQGTGFVSSKGKTFDAKVAWKEEGGKKKIVPSFG</sequence>
<dbReference type="PANTHER" id="PTHR11390">
    <property type="entry name" value="PROKARYOTIC DNA TOPOISOMERASE"/>
    <property type="match status" value="1"/>
</dbReference>
<dbReference type="InterPro" id="IPR013825">
    <property type="entry name" value="Topo_IA_cen_sub2"/>
</dbReference>
<dbReference type="InterPro" id="IPR006171">
    <property type="entry name" value="TOPRIM_dom"/>
</dbReference>
<dbReference type="InterPro" id="IPR013497">
    <property type="entry name" value="Topo_IA_cen"/>
</dbReference>
<dbReference type="GO" id="GO:0043597">
    <property type="term" value="C:cytoplasmic replication fork"/>
    <property type="evidence" value="ECO:0007669"/>
    <property type="project" value="TreeGrafter"/>
</dbReference>
<dbReference type="PROSITE" id="PS52039">
    <property type="entry name" value="TOPO_IA_2"/>
    <property type="match status" value="1"/>
</dbReference>
<feature type="domain" description="Toprim" evidence="5">
    <location>
        <begin position="2"/>
        <end position="139"/>
    </location>
</feature>
<dbReference type="InterPro" id="IPR023405">
    <property type="entry name" value="Topo_IA_core_domain"/>
</dbReference>
<dbReference type="GO" id="GO:0006265">
    <property type="term" value="P:DNA topological change"/>
    <property type="evidence" value="ECO:0007669"/>
    <property type="project" value="InterPro"/>
</dbReference>
<dbReference type="Gene3D" id="1.10.460.10">
    <property type="entry name" value="Topoisomerase I, domain 2"/>
    <property type="match status" value="1"/>
</dbReference>
<protein>
    <submittedName>
        <fullName evidence="7">DUF3945 domain-containing protein</fullName>
    </submittedName>
</protein>
<feature type="domain" description="Topo IA-type catalytic" evidence="6">
    <location>
        <begin position="158"/>
        <end position="574"/>
    </location>
</feature>
<dbReference type="PROSITE" id="PS50880">
    <property type="entry name" value="TOPRIM"/>
    <property type="match status" value="1"/>
</dbReference>
<dbReference type="InterPro" id="IPR003602">
    <property type="entry name" value="Topo_IA_DNA-bd_dom"/>
</dbReference>
<dbReference type="OrthoDB" id="9803554at2"/>
<keyword evidence="1" id="KW-0799">Topoisomerase</keyword>
<evidence type="ECO:0000259" key="5">
    <source>
        <dbReference type="PROSITE" id="PS50880"/>
    </source>
</evidence>
<dbReference type="Gene3D" id="1.10.290.10">
    <property type="entry name" value="Topoisomerase I, domain 4"/>
    <property type="match status" value="1"/>
</dbReference>
<gene>
    <name evidence="7" type="ORF">FRZ00_26270</name>
</gene>
<dbReference type="Pfam" id="PF01131">
    <property type="entry name" value="Topoisom_bac"/>
    <property type="match status" value="1"/>
</dbReference>
<reference evidence="7 8" key="1">
    <citation type="journal article" date="2019" name="Microb. Cell Fact.">
        <title>Exploring novel herbicidin analogues by transcriptional regulator overexpression and MS/MS molecular networking.</title>
        <authorList>
            <person name="Shi Y."/>
            <person name="Gu R."/>
            <person name="Li Y."/>
            <person name="Wang X."/>
            <person name="Ren W."/>
            <person name="Li X."/>
            <person name="Wang L."/>
            <person name="Xie Y."/>
            <person name="Hong B."/>
        </authorList>
    </citation>
    <scope>NUCLEOTIDE SEQUENCE [LARGE SCALE GENOMIC DNA]</scope>
    <source>
        <strain evidence="7 8">US-43</strain>
    </source>
</reference>
<keyword evidence="8" id="KW-1185">Reference proteome</keyword>
<dbReference type="Gene3D" id="3.40.50.140">
    <property type="match status" value="1"/>
</dbReference>
<dbReference type="GO" id="GO:0003677">
    <property type="term" value="F:DNA binding"/>
    <property type="evidence" value="ECO:0007669"/>
    <property type="project" value="UniProtKB-KW"/>
</dbReference>
<accession>A0A5N5W1R3</accession>
<dbReference type="GO" id="GO:0006281">
    <property type="term" value="P:DNA repair"/>
    <property type="evidence" value="ECO:0007669"/>
    <property type="project" value="TreeGrafter"/>
</dbReference>
<dbReference type="PANTHER" id="PTHR11390:SF21">
    <property type="entry name" value="DNA TOPOISOMERASE 3-ALPHA"/>
    <property type="match status" value="1"/>
</dbReference>